<name>A0AAU8JEK0_9CYAN</name>
<accession>A0AAU8JEK0</accession>
<reference evidence="6" key="1">
    <citation type="submission" date="2024-07" db="EMBL/GenBank/DDBJ databases">
        <authorList>
            <person name="Kim Y.J."/>
            <person name="Jeong J.Y."/>
        </authorList>
    </citation>
    <scope>NUCLEOTIDE SEQUENCE</scope>
    <source>
        <strain evidence="6">GIHE-MW2</strain>
    </source>
</reference>
<dbReference type="GO" id="GO:0110001">
    <property type="term" value="C:toxin-antitoxin complex"/>
    <property type="evidence" value="ECO:0007669"/>
    <property type="project" value="InterPro"/>
</dbReference>
<keyword evidence="3" id="KW-0540">Nuclease</keyword>
<organism evidence="6">
    <name type="scientific">Planktothricoides raciborskii GIHE-MW2</name>
    <dbReference type="NCBI Taxonomy" id="2792601"/>
    <lineage>
        <taxon>Bacteria</taxon>
        <taxon>Bacillati</taxon>
        <taxon>Cyanobacteriota</taxon>
        <taxon>Cyanophyceae</taxon>
        <taxon>Oscillatoriophycideae</taxon>
        <taxon>Oscillatoriales</taxon>
        <taxon>Oscillatoriaceae</taxon>
        <taxon>Planktothricoides</taxon>
    </lineage>
</organism>
<keyword evidence="4" id="KW-0547">Nucleotide-binding</keyword>
<dbReference type="EMBL" id="CP159837">
    <property type="protein sequence ID" value="XCM37661.1"/>
    <property type="molecule type" value="Genomic_DNA"/>
</dbReference>
<keyword evidence="1" id="KW-0597">Phosphoprotein</keyword>
<protein>
    <submittedName>
        <fullName evidence="6">DUF86 domain-containing protein</fullName>
    </submittedName>
</protein>
<dbReference type="RefSeq" id="WP_054470119.1">
    <property type="nucleotide sequence ID" value="NZ_CP159837.1"/>
</dbReference>
<gene>
    <name evidence="6" type="ORF">ABWT76_000444</name>
</gene>
<evidence type="ECO:0000256" key="2">
    <source>
        <dbReference type="ARBA" id="ARBA00022649"/>
    </source>
</evidence>
<proteinExistence type="predicted"/>
<dbReference type="PANTHER" id="PTHR34139">
    <property type="entry name" value="UPF0331 PROTEIN MJ0127"/>
    <property type="match status" value="1"/>
</dbReference>
<dbReference type="Pfam" id="PF01934">
    <property type="entry name" value="HepT-like"/>
    <property type="match status" value="1"/>
</dbReference>
<evidence type="ECO:0000256" key="1">
    <source>
        <dbReference type="ARBA" id="ARBA00022553"/>
    </source>
</evidence>
<dbReference type="GO" id="GO:0000166">
    <property type="term" value="F:nucleotide binding"/>
    <property type="evidence" value="ECO:0007669"/>
    <property type="project" value="UniProtKB-KW"/>
</dbReference>
<evidence type="ECO:0000256" key="3">
    <source>
        <dbReference type="ARBA" id="ARBA00022722"/>
    </source>
</evidence>
<dbReference type="InterPro" id="IPR051813">
    <property type="entry name" value="HepT_RNase_toxin"/>
</dbReference>
<sequence>MPSRESIDRIRDILAAIKRIEKRTAEVNFSEFEANDTIANACLYDFMIIGEAAINIDTELKTYYSQIPWRLMGDMRNVIAHEYFQVELDIVWHTIQNYLPPLIPQLEAILQQEGVIE</sequence>
<evidence type="ECO:0000256" key="4">
    <source>
        <dbReference type="ARBA" id="ARBA00022741"/>
    </source>
</evidence>
<dbReference type="AlphaFoldDB" id="A0AAU8JEK0"/>
<evidence type="ECO:0000313" key="6">
    <source>
        <dbReference type="EMBL" id="XCM37661.1"/>
    </source>
</evidence>
<dbReference type="GO" id="GO:0004540">
    <property type="term" value="F:RNA nuclease activity"/>
    <property type="evidence" value="ECO:0007669"/>
    <property type="project" value="InterPro"/>
</dbReference>
<dbReference type="SUPFAM" id="SSF81593">
    <property type="entry name" value="Nucleotidyltransferase substrate binding subunit/domain"/>
    <property type="match status" value="1"/>
</dbReference>
<evidence type="ECO:0000256" key="5">
    <source>
        <dbReference type="ARBA" id="ARBA00022801"/>
    </source>
</evidence>
<dbReference type="PANTHER" id="PTHR34139:SF1">
    <property type="entry name" value="RNASE MJ1380-RELATED"/>
    <property type="match status" value="1"/>
</dbReference>
<keyword evidence="2" id="KW-1277">Toxin-antitoxin system</keyword>
<dbReference type="InterPro" id="IPR008201">
    <property type="entry name" value="HepT-like"/>
</dbReference>
<keyword evidence="5" id="KW-0378">Hydrolase</keyword>
<dbReference type="GO" id="GO:0016787">
    <property type="term" value="F:hydrolase activity"/>
    <property type="evidence" value="ECO:0007669"/>
    <property type="project" value="UniProtKB-KW"/>
</dbReference>